<organism evidence="3 4">
    <name type="scientific">Coptis chinensis</name>
    <dbReference type="NCBI Taxonomy" id="261450"/>
    <lineage>
        <taxon>Eukaryota</taxon>
        <taxon>Viridiplantae</taxon>
        <taxon>Streptophyta</taxon>
        <taxon>Embryophyta</taxon>
        <taxon>Tracheophyta</taxon>
        <taxon>Spermatophyta</taxon>
        <taxon>Magnoliopsida</taxon>
        <taxon>Ranunculales</taxon>
        <taxon>Ranunculaceae</taxon>
        <taxon>Coptidoideae</taxon>
        <taxon>Coptis</taxon>
    </lineage>
</organism>
<dbReference type="InterPro" id="IPR016151">
    <property type="entry name" value="DNA_mismatch_repair_MutS_N"/>
</dbReference>
<evidence type="ECO:0000313" key="4">
    <source>
        <dbReference type="Proteomes" id="UP000631114"/>
    </source>
</evidence>
<proteinExistence type="predicted"/>
<dbReference type="Gene3D" id="3.40.1170.10">
    <property type="entry name" value="DNA repair protein MutS, domain I"/>
    <property type="match status" value="1"/>
</dbReference>
<gene>
    <name evidence="3" type="ORF">IFM89_023506</name>
</gene>
<dbReference type="EMBL" id="JADFTS010000004">
    <property type="protein sequence ID" value="KAF9610618.1"/>
    <property type="molecule type" value="Genomic_DNA"/>
</dbReference>
<dbReference type="GO" id="GO:0005524">
    <property type="term" value="F:ATP binding"/>
    <property type="evidence" value="ECO:0007669"/>
    <property type="project" value="InterPro"/>
</dbReference>
<evidence type="ECO:0000256" key="1">
    <source>
        <dbReference type="SAM" id="SignalP"/>
    </source>
</evidence>
<dbReference type="GO" id="GO:0006298">
    <property type="term" value="P:mismatch repair"/>
    <property type="evidence" value="ECO:0007669"/>
    <property type="project" value="InterPro"/>
</dbReference>
<feature type="chain" id="PRO_5032909685" description="DNA mismatch repair protein MutS-like N-terminal domain-containing protein" evidence="1">
    <location>
        <begin position="21"/>
        <end position="780"/>
    </location>
</feature>
<dbReference type="SUPFAM" id="SSF55271">
    <property type="entry name" value="DNA repair protein MutS, domain I"/>
    <property type="match status" value="1"/>
</dbReference>
<dbReference type="InterPro" id="IPR007695">
    <property type="entry name" value="DNA_mismatch_repair_MutS-lik_N"/>
</dbReference>
<dbReference type="FunFam" id="3.40.1170.10:FF:000005">
    <property type="entry name" value="DNA mismatch repair protein MSH1, mitochondrial"/>
    <property type="match status" value="1"/>
</dbReference>
<dbReference type="InterPro" id="IPR053276">
    <property type="entry name" value="MtDNA_mismatch_repair_MutS"/>
</dbReference>
<dbReference type="OrthoDB" id="10252754at2759"/>
<dbReference type="PANTHER" id="PTHR48448">
    <property type="entry name" value="MUTL PROTEIN ISOFORM 1"/>
    <property type="match status" value="1"/>
</dbReference>
<dbReference type="Proteomes" id="UP000631114">
    <property type="component" value="Unassembled WGS sequence"/>
</dbReference>
<feature type="domain" description="DNA mismatch repair protein MutS-like N-terminal" evidence="2">
    <location>
        <begin position="133"/>
        <end position="230"/>
    </location>
</feature>
<keyword evidence="4" id="KW-1185">Reference proteome</keyword>
<accession>A0A835I7E0</accession>
<keyword evidence="1" id="KW-0732">Signal</keyword>
<dbReference type="Pfam" id="PF01624">
    <property type="entry name" value="MutS_I"/>
    <property type="match status" value="1"/>
</dbReference>
<sequence length="780" mass="87867">MQWLTTKAVMVSIPRWRSLALLLRGSSLLNFTSFGLPPHPLHKHGARVISFKAQRPFKGTTKATRKPNGSKYLLLEEENQSHINWWKERMQMCRKPSSVQLVKRITYSNLLGLDVNLKNGSLKEGTLNWEILQFKSRFPREVLLCRVGEFYEAIGFDACILVEHAGLNPFGGLRSDSVPRAGCPVMNLRQTLDDLTRNGYSVCIVEEVQGPVQARSRKDRFISGHAHPGNPYVFGLAGADDDVEFPDPMPVVGISRSAKGYCIVFVLETMKTFAEEDGLTEEAIVTKLRTCRYHHLYLHASLRHNSSGTCRWGEFGEGGLLWGECRGRVFEWLDGNPVTQLLCKVRELYGLDHEVAFRNVTVSSEKRPRPLHLGTATQIGALPTEGIPSLLKVLFPSNCSGLPMLYVRDLLLNPPTFEIAVEIQVVLNEQHPMVAVSPDLGGVVEEQLLLMRGLLPTPVRDDPSAHGLFRTFGPNHPESLVKLLELKEVNHIEFCRIKNVVDEILQMHRNSELHRILQLLFKPTWFATGLNIEFESLVNECEWVSDKIGEMISLDGENDQKMSSSHVIPSDFFEAIESPWRGRVKRIHAEEAFTGVEAAAEDLSRAVESTYVCGMVKEDFLPIVTRVKATTAPLGGPKGEVLFAREHEAVWFKGKRFVPAVWAGTPGEEQIRQLRPATDSKGRKVGDEWFTTTKVEDALMRYHVACAKAKARVLELLRGLSAELQTKINILVYASMLLVIAKALFCHVSEGRRRKWAFPALVEILNPQFDAYWNFSYNLK</sequence>
<feature type="signal peptide" evidence="1">
    <location>
        <begin position="1"/>
        <end position="20"/>
    </location>
</feature>
<evidence type="ECO:0000313" key="3">
    <source>
        <dbReference type="EMBL" id="KAF9610618.1"/>
    </source>
</evidence>
<protein>
    <recommendedName>
        <fullName evidence="2">DNA mismatch repair protein MutS-like N-terminal domain-containing protein</fullName>
    </recommendedName>
</protein>
<dbReference type="PANTHER" id="PTHR48448:SF1">
    <property type="entry name" value="MUTL PROTEIN ISOFORM 1"/>
    <property type="match status" value="1"/>
</dbReference>
<dbReference type="AlphaFoldDB" id="A0A835I7E0"/>
<dbReference type="GO" id="GO:0030983">
    <property type="term" value="F:mismatched DNA binding"/>
    <property type="evidence" value="ECO:0007669"/>
    <property type="project" value="InterPro"/>
</dbReference>
<reference evidence="3 4" key="1">
    <citation type="submission" date="2020-10" db="EMBL/GenBank/DDBJ databases">
        <title>The Coptis chinensis genome and diversification of protoberbering-type alkaloids.</title>
        <authorList>
            <person name="Wang B."/>
            <person name="Shu S."/>
            <person name="Song C."/>
            <person name="Liu Y."/>
        </authorList>
    </citation>
    <scope>NUCLEOTIDE SEQUENCE [LARGE SCALE GENOMIC DNA]</scope>
    <source>
        <strain evidence="3">HL-2020</strain>
        <tissue evidence="3">Leaf</tissue>
    </source>
</reference>
<name>A0A835I7E0_9MAGN</name>
<comment type="caution">
    <text evidence="3">The sequence shown here is derived from an EMBL/GenBank/DDBJ whole genome shotgun (WGS) entry which is preliminary data.</text>
</comment>
<evidence type="ECO:0000259" key="2">
    <source>
        <dbReference type="Pfam" id="PF01624"/>
    </source>
</evidence>